<feature type="signal peptide" evidence="3">
    <location>
        <begin position="1"/>
        <end position="23"/>
    </location>
</feature>
<keyword evidence="2 3" id="KW-0732">Signal</keyword>
<comment type="similarity">
    <text evidence="1">Belongs to the leucine-binding protein family.</text>
</comment>
<dbReference type="InterPro" id="IPR028081">
    <property type="entry name" value="Leu-bd"/>
</dbReference>
<dbReference type="InterPro" id="IPR051010">
    <property type="entry name" value="BCAA_transport"/>
</dbReference>
<dbReference type="RefSeq" id="WP_203007030.1">
    <property type="nucleotide sequence ID" value="NZ_JADWYU010000047.1"/>
</dbReference>
<dbReference type="Pfam" id="PF13458">
    <property type="entry name" value="Peripla_BP_6"/>
    <property type="match status" value="1"/>
</dbReference>
<dbReference type="PANTHER" id="PTHR30483:SF6">
    <property type="entry name" value="PERIPLASMIC BINDING PROTEIN OF ABC TRANSPORTER FOR NATURAL AMINO ACIDS"/>
    <property type="match status" value="1"/>
</dbReference>
<evidence type="ECO:0000313" key="5">
    <source>
        <dbReference type="EMBL" id="MBL7632331.1"/>
    </source>
</evidence>
<dbReference type="CDD" id="cd06341">
    <property type="entry name" value="PBP1_ABC_ligand_binding-like"/>
    <property type="match status" value="1"/>
</dbReference>
<feature type="domain" description="Leucine-binding protein" evidence="4">
    <location>
        <begin position="52"/>
        <end position="401"/>
    </location>
</feature>
<evidence type="ECO:0000256" key="3">
    <source>
        <dbReference type="SAM" id="SignalP"/>
    </source>
</evidence>
<dbReference type="Proteomes" id="UP000604475">
    <property type="component" value="Unassembled WGS sequence"/>
</dbReference>
<sequence>MLLLDSKRLLRAGALVVSASGLAASLVACGQEGTTGAGGTCSATAPGITPTEIRAGMVWNDTGPGASTVAPFRAGVDARLHVLNEQDGGIYGRKVTYAWRDDQSDPTLSLRMVQELLNQENVFGFIYSPGGGRDSAKLLEERAIPVTGIASDPIWLGMNNMFSWFYLGDGFNTTWGNYVQQQGGTRAAIFTIDASASSLGFAQQVAASLTAAGVKVVQTFPTGASTSYRVIARQLKENDIDTLAGVLLPSAAAQLLPELAQLGVSLGHGLKVALLPAGYDHDSLTEFGPSIAGASILSAIQPFELDSVGQQRFRQAMSDYVPEIQPPTQDMAVNGWLSADLFIRGLEAAGECPTRESFISGLRAVQDYDGAGLAPDASIDLSTNFRQTSTCYYAIKISQDGARFQPVSPDALCGDVITPEQVAALNRQS</sequence>
<dbReference type="AlphaFoldDB" id="A0A937RHH9"/>
<evidence type="ECO:0000256" key="2">
    <source>
        <dbReference type="ARBA" id="ARBA00022729"/>
    </source>
</evidence>
<gene>
    <name evidence="5" type="ORF">I7412_35300</name>
</gene>
<evidence type="ECO:0000313" key="6">
    <source>
        <dbReference type="Proteomes" id="UP000604475"/>
    </source>
</evidence>
<feature type="chain" id="PRO_5039632199" evidence="3">
    <location>
        <begin position="24"/>
        <end position="429"/>
    </location>
</feature>
<name>A0A937RHH9_9ACTN</name>
<dbReference type="InterPro" id="IPR028082">
    <property type="entry name" value="Peripla_BP_I"/>
</dbReference>
<keyword evidence="6" id="KW-1185">Reference proteome</keyword>
<accession>A0A937RHH9</accession>
<protein>
    <submittedName>
        <fullName evidence="5">ABC transporter substrate-binding protein</fullName>
    </submittedName>
</protein>
<organism evidence="5 6">
    <name type="scientific">Frankia nepalensis</name>
    <dbReference type="NCBI Taxonomy" id="1836974"/>
    <lineage>
        <taxon>Bacteria</taxon>
        <taxon>Bacillati</taxon>
        <taxon>Actinomycetota</taxon>
        <taxon>Actinomycetes</taxon>
        <taxon>Frankiales</taxon>
        <taxon>Frankiaceae</taxon>
        <taxon>Frankia</taxon>
    </lineage>
</organism>
<proteinExistence type="inferred from homology"/>
<dbReference type="EMBL" id="JAEACQ010000310">
    <property type="protein sequence ID" value="MBL7632331.1"/>
    <property type="molecule type" value="Genomic_DNA"/>
</dbReference>
<dbReference type="PROSITE" id="PS51257">
    <property type="entry name" value="PROKAR_LIPOPROTEIN"/>
    <property type="match status" value="1"/>
</dbReference>
<reference evidence="5" key="1">
    <citation type="submission" date="2020-12" db="EMBL/GenBank/DDBJ databases">
        <title>Genomic characterization of non-nitrogen-fixing Frankia strains.</title>
        <authorList>
            <person name="Carlos-Shanley C."/>
            <person name="Guerra T."/>
            <person name="Hahn D."/>
        </authorList>
    </citation>
    <scope>NUCLEOTIDE SEQUENCE</scope>
    <source>
        <strain evidence="5">CN6</strain>
    </source>
</reference>
<comment type="caution">
    <text evidence="5">The sequence shown here is derived from an EMBL/GenBank/DDBJ whole genome shotgun (WGS) entry which is preliminary data.</text>
</comment>
<dbReference type="Gene3D" id="3.40.50.2300">
    <property type="match status" value="2"/>
</dbReference>
<dbReference type="PANTHER" id="PTHR30483">
    <property type="entry name" value="LEUCINE-SPECIFIC-BINDING PROTEIN"/>
    <property type="match status" value="1"/>
</dbReference>
<evidence type="ECO:0000259" key="4">
    <source>
        <dbReference type="Pfam" id="PF13458"/>
    </source>
</evidence>
<dbReference type="SUPFAM" id="SSF53822">
    <property type="entry name" value="Periplasmic binding protein-like I"/>
    <property type="match status" value="1"/>
</dbReference>
<evidence type="ECO:0000256" key="1">
    <source>
        <dbReference type="ARBA" id="ARBA00010062"/>
    </source>
</evidence>